<evidence type="ECO:0000313" key="3">
    <source>
        <dbReference type="EMBL" id="THV18685.1"/>
    </source>
</evidence>
<dbReference type="InterPro" id="IPR029058">
    <property type="entry name" value="AB_hydrolase_fold"/>
</dbReference>
<protein>
    <submittedName>
        <fullName evidence="3">Alpha/beta hydrolase</fullName>
    </submittedName>
</protein>
<feature type="domain" description="BD-FAE-like" evidence="2">
    <location>
        <begin position="154"/>
        <end position="361"/>
    </location>
</feature>
<accession>A0A4S8NQE2</accession>
<dbReference type="PANTHER" id="PTHR48081">
    <property type="entry name" value="AB HYDROLASE SUPERFAMILY PROTEIN C4A8.06C"/>
    <property type="match status" value="1"/>
</dbReference>
<gene>
    <name evidence="3" type="ORF">E9934_03525</name>
</gene>
<keyword evidence="1 3" id="KW-0378">Hydrolase</keyword>
<dbReference type="AlphaFoldDB" id="A0A4S8NQE2"/>
<evidence type="ECO:0000256" key="1">
    <source>
        <dbReference type="ARBA" id="ARBA00022801"/>
    </source>
</evidence>
<evidence type="ECO:0000259" key="2">
    <source>
        <dbReference type="Pfam" id="PF20434"/>
    </source>
</evidence>
<sequence>MGFVRRQVVTAALTANAIRPLPGYRTGIPAFFAGWLTGELAPQVLGLTVADAAAHATGSRRDVRGLALAGLSTAGLAYLVRQSRQAVSDAEDALVEGLGVDYLDQLDAKPTPAELATPWRRIANPFAFRRAARKAGVEVTGNIPFAPYGARGTLDVYTSEVTPPSGAPVLLQVHGGGWTIGKKEQQGLPLMQHLAAKGWVCVAINYRLAPRHKWPAQIVDVKAAIAWVKDNIAAYGGDPDYIAITGQSAGGHLTALAAVTPNAPEFQPGFEDADTTVQAAAPYYGVYDLAAASGLRSARLLRDTFLAPWVFGKDPGADLTTFEDASPLLRVTADAPDMFVVHGARDTLVDVGQARAFVEALRTTSKRSVTYAELPGAQHAFDIFPSIRSQHLVRATDRFLHWHWNGWRRERAAAPAEHSAG</sequence>
<name>A0A4S8NQE2_9ACTN</name>
<dbReference type="EMBL" id="STGW01000001">
    <property type="protein sequence ID" value="THV18685.1"/>
    <property type="molecule type" value="Genomic_DNA"/>
</dbReference>
<dbReference type="Proteomes" id="UP000307087">
    <property type="component" value="Unassembled WGS sequence"/>
</dbReference>
<proteinExistence type="predicted"/>
<dbReference type="Pfam" id="PF20434">
    <property type="entry name" value="BD-FAE"/>
    <property type="match status" value="1"/>
</dbReference>
<dbReference type="OrthoDB" id="9803828at2"/>
<dbReference type="InterPro" id="IPR049492">
    <property type="entry name" value="BD-FAE-like_dom"/>
</dbReference>
<reference evidence="3 4" key="1">
    <citation type="journal article" date="2009" name="Int. J. Syst. Evol. Microbiol.">
        <title>Nocardioides caeni sp. nov., isolated from wastewater.</title>
        <authorList>
            <person name="Yoon J.H."/>
            <person name="Kang S.J."/>
            <person name="Park S."/>
            <person name="Kim W."/>
            <person name="Oh T.K."/>
        </authorList>
    </citation>
    <scope>NUCLEOTIDE SEQUENCE [LARGE SCALE GENOMIC DNA]</scope>
    <source>
        <strain evidence="3 4">DSM 23134</strain>
    </source>
</reference>
<organism evidence="3 4">
    <name type="scientific">Nocardioides caeni</name>
    <dbReference type="NCBI Taxonomy" id="574700"/>
    <lineage>
        <taxon>Bacteria</taxon>
        <taxon>Bacillati</taxon>
        <taxon>Actinomycetota</taxon>
        <taxon>Actinomycetes</taxon>
        <taxon>Propionibacteriales</taxon>
        <taxon>Nocardioidaceae</taxon>
        <taxon>Nocardioides</taxon>
    </lineage>
</organism>
<comment type="caution">
    <text evidence="3">The sequence shown here is derived from an EMBL/GenBank/DDBJ whole genome shotgun (WGS) entry which is preliminary data.</text>
</comment>
<dbReference type="PANTHER" id="PTHR48081:SF33">
    <property type="entry name" value="KYNURENINE FORMAMIDASE"/>
    <property type="match status" value="1"/>
</dbReference>
<dbReference type="RefSeq" id="WP_136561398.1">
    <property type="nucleotide sequence ID" value="NZ_BAABLS010000002.1"/>
</dbReference>
<dbReference type="InterPro" id="IPR050300">
    <property type="entry name" value="GDXG_lipolytic_enzyme"/>
</dbReference>
<keyword evidence="4" id="KW-1185">Reference proteome</keyword>
<evidence type="ECO:0000313" key="4">
    <source>
        <dbReference type="Proteomes" id="UP000307087"/>
    </source>
</evidence>
<dbReference type="SUPFAM" id="SSF53474">
    <property type="entry name" value="alpha/beta-Hydrolases"/>
    <property type="match status" value="1"/>
</dbReference>
<dbReference type="GO" id="GO:0016787">
    <property type="term" value="F:hydrolase activity"/>
    <property type="evidence" value="ECO:0007669"/>
    <property type="project" value="UniProtKB-KW"/>
</dbReference>
<dbReference type="Gene3D" id="3.40.50.1820">
    <property type="entry name" value="alpha/beta hydrolase"/>
    <property type="match status" value="1"/>
</dbReference>